<evidence type="ECO:0000256" key="2">
    <source>
        <dbReference type="ARBA" id="ARBA00022475"/>
    </source>
</evidence>
<accession>A0A2R5F7F1</accession>
<comment type="similarity">
    <text evidence="1">Belongs to the EcnA/EcnB lipoprotein family.</text>
</comment>
<reference evidence="9 10" key="1">
    <citation type="journal article" date="2018" name="Environ. Microbiol.">
        <title>Isolation and genomic characterization of Novimethylophilus kurashikiensis gen. nov. sp. nov., a new lanthanide-dependent methylotrophic species of Methylophilaceae.</title>
        <authorList>
            <person name="Lv H."/>
            <person name="Sahin N."/>
            <person name="Tani A."/>
        </authorList>
    </citation>
    <scope>NUCLEOTIDE SEQUENCE [LARGE SCALE GENOMIC DNA]</scope>
    <source>
        <strain evidence="9 10">La2-4</strain>
    </source>
</reference>
<feature type="region of interest" description="Disordered" evidence="7">
    <location>
        <begin position="31"/>
        <end position="50"/>
    </location>
</feature>
<dbReference type="Pfam" id="PF08085">
    <property type="entry name" value="Entericidin"/>
    <property type="match status" value="1"/>
</dbReference>
<keyword evidence="10" id="KW-1185">Reference proteome</keyword>
<dbReference type="InterPro" id="IPR012556">
    <property type="entry name" value="Entericidin"/>
</dbReference>
<dbReference type="GO" id="GO:0009636">
    <property type="term" value="P:response to toxic substance"/>
    <property type="evidence" value="ECO:0007669"/>
    <property type="project" value="InterPro"/>
</dbReference>
<evidence type="ECO:0000256" key="4">
    <source>
        <dbReference type="ARBA" id="ARBA00023136"/>
    </source>
</evidence>
<keyword evidence="5" id="KW-0564">Palmitate</keyword>
<evidence type="ECO:0000256" key="5">
    <source>
        <dbReference type="ARBA" id="ARBA00023139"/>
    </source>
</evidence>
<evidence type="ECO:0000256" key="6">
    <source>
        <dbReference type="ARBA" id="ARBA00023288"/>
    </source>
</evidence>
<keyword evidence="6" id="KW-0449">Lipoprotein</keyword>
<evidence type="ECO:0000256" key="8">
    <source>
        <dbReference type="SAM" id="SignalP"/>
    </source>
</evidence>
<evidence type="ECO:0000256" key="7">
    <source>
        <dbReference type="SAM" id="MobiDB-lite"/>
    </source>
</evidence>
<evidence type="ECO:0000313" key="9">
    <source>
        <dbReference type="EMBL" id="GBG12611.1"/>
    </source>
</evidence>
<feature type="signal peptide" evidence="8">
    <location>
        <begin position="1"/>
        <end position="24"/>
    </location>
</feature>
<comment type="caution">
    <text evidence="9">The sequence shown here is derived from an EMBL/GenBank/DDBJ whole genome shotgun (WGS) entry which is preliminary data.</text>
</comment>
<evidence type="ECO:0000256" key="1">
    <source>
        <dbReference type="ARBA" id="ARBA00010296"/>
    </source>
</evidence>
<evidence type="ECO:0000256" key="3">
    <source>
        <dbReference type="ARBA" id="ARBA00022729"/>
    </source>
</evidence>
<dbReference type="Proteomes" id="UP000245081">
    <property type="component" value="Unassembled WGS sequence"/>
</dbReference>
<evidence type="ECO:0000313" key="10">
    <source>
        <dbReference type="Proteomes" id="UP000245081"/>
    </source>
</evidence>
<keyword evidence="3 8" id="KW-0732">Signal</keyword>
<dbReference type="EMBL" id="BDOQ01000001">
    <property type="protein sequence ID" value="GBG12611.1"/>
    <property type="molecule type" value="Genomic_DNA"/>
</dbReference>
<dbReference type="AlphaFoldDB" id="A0A2R5F7F1"/>
<proteinExistence type="inferred from homology"/>
<gene>
    <name evidence="9" type="ORF">NMK_0142</name>
</gene>
<protein>
    <submittedName>
        <fullName evidence="9">Entericidin EcnAB</fullName>
    </submittedName>
</protein>
<dbReference type="RefSeq" id="WP_109013840.1">
    <property type="nucleotide sequence ID" value="NZ_BDOQ01000001.1"/>
</dbReference>
<dbReference type="GO" id="GO:0016020">
    <property type="term" value="C:membrane"/>
    <property type="evidence" value="ECO:0007669"/>
    <property type="project" value="InterPro"/>
</dbReference>
<name>A0A2R5F7F1_9PROT</name>
<feature type="chain" id="PRO_5015351331" evidence="8">
    <location>
        <begin position="25"/>
        <end position="50"/>
    </location>
</feature>
<sequence>MFKKVTSTLLMTCFLAGLMGTLTGCNTMSGAGQDIKEGGEKIKEKADEHK</sequence>
<dbReference type="PROSITE" id="PS51257">
    <property type="entry name" value="PROKAR_LIPOPROTEIN"/>
    <property type="match status" value="1"/>
</dbReference>
<feature type="compositionally biased region" description="Basic and acidic residues" evidence="7">
    <location>
        <begin position="34"/>
        <end position="50"/>
    </location>
</feature>
<keyword evidence="4" id="KW-0472">Membrane</keyword>
<keyword evidence="2" id="KW-1003">Cell membrane</keyword>
<organism evidence="9 10">
    <name type="scientific">Novimethylophilus kurashikiensis</name>
    <dbReference type="NCBI Taxonomy" id="1825523"/>
    <lineage>
        <taxon>Bacteria</taxon>
        <taxon>Pseudomonadati</taxon>
        <taxon>Pseudomonadota</taxon>
        <taxon>Betaproteobacteria</taxon>
        <taxon>Nitrosomonadales</taxon>
        <taxon>Methylophilaceae</taxon>
        <taxon>Novimethylophilus</taxon>
    </lineage>
</organism>